<sequence>MGLEMFKAGGDEAQKTCRERCVPERRPGGSGPPGVISDHGSVDVQVSVSVLLPVAGRFRLLSEARCVFAL</sequence>
<organism evidence="1 2">
    <name type="scientific">Ameca splendens</name>
    <dbReference type="NCBI Taxonomy" id="208324"/>
    <lineage>
        <taxon>Eukaryota</taxon>
        <taxon>Metazoa</taxon>
        <taxon>Chordata</taxon>
        <taxon>Craniata</taxon>
        <taxon>Vertebrata</taxon>
        <taxon>Euteleostomi</taxon>
        <taxon>Actinopterygii</taxon>
        <taxon>Neopterygii</taxon>
        <taxon>Teleostei</taxon>
        <taxon>Neoteleostei</taxon>
        <taxon>Acanthomorphata</taxon>
        <taxon>Ovalentaria</taxon>
        <taxon>Atherinomorphae</taxon>
        <taxon>Cyprinodontiformes</taxon>
        <taxon>Goodeidae</taxon>
        <taxon>Ameca</taxon>
    </lineage>
</organism>
<accession>A0ABV0ZU81</accession>
<proteinExistence type="predicted"/>
<name>A0ABV0ZU81_9TELE</name>
<reference evidence="1 2" key="1">
    <citation type="submission" date="2021-06" db="EMBL/GenBank/DDBJ databases">
        <authorList>
            <person name="Palmer J.M."/>
        </authorList>
    </citation>
    <scope>NUCLEOTIDE SEQUENCE [LARGE SCALE GENOMIC DNA]</scope>
    <source>
        <strain evidence="1 2">AS_MEX2019</strain>
        <tissue evidence="1">Muscle</tissue>
    </source>
</reference>
<comment type="caution">
    <text evidence="1">The sequence shown here is derived from an EMBL/GenBank/DDBJ whole genome shotgun (WGS) entry which is preliminary data.</text>
</comment>
<evidence type="ECO:0000313" key="1">
    <source>
        <dbReference type="EMBL" id="MEQ2309095.1"/>
    </source>
</evidence>
<gene>
    <name evidence="1" type="ORF">AMECASPLE_035097</name>
</gene>
<dbReference type="Proteomes" id="UP001469553">
    <property type="component" value="Unassembled WGS sequence"/>
</dbReference>
<evidence type="ECO:0000313" key="2">
    <source>
        <dbReference type="Proteomes" id="UP001469553"/>
    </source>
</evidence>
<keyword evidence="2" id="KW-1185">Reference proteome</keyword>
<protein>
    <submittedName>
        <fullName evidence="1">Uncharacterized protein</fullName>
    </submittedName>
</protein>
<dbReference type="EMBL" id="JAHRIP010070961">
    <property type="protein sequence ID" value="MEQ2309095.1"/>
    <property type="molecule type" value="Genomic_DNA"/>
</dbReference>